<protein>
    <submittedName>
        <fullName evidence="2">Uncharacterized protein</fullName>
    </submittedName>
</protein>
<name>A0AAF0UI23_SOLVR</name>
<gene>
    <name evidence="2" type="ORF">MTR67_040120</name>
</gene>
<dbReference type="Pfam" id="PF08284">
    <property type="entry name" value="RVP_2"/>
    <property type="match status" value="1"/>
</dbReference>
<evidence type="ECO:0000313" key="2">
    <source>
        <dbReference type="EMBL" id="WMV46735.1"/>
    </source>
</evidence>
<organism evidence="2 3">
    <name type="scientific">Solanum verrucosum</name>
    <dbReference type="NCBI Taxonomy" id="315347"/>
    <lineage>
        <taxon>Eukaryota</taxon>
        <taxon>Viridiplantae</taxon>
        <taxon>Streptophyta</taxon>
        <taxon>Embryophyta</taxon>
        <taxon>Tracheophyta</taxon>
        <taxon>Spermatophyta</taxon>
        <taxon>Magnoliopsida</taxon>
        <taxon>eudicotyledons</taxon>
        <taxon>Gunneridae</taxon>
        <taxon>Pentapetalae</taxon>
        <taxon>asterids</taxon>
        <taxon>lamiids</taxon>
        <taxon>Solanales</taxon>
        <taxon>Solanaceae</taxon>
        <taxon>Solanoideae</taxon>
        <taxon>Solaneae</taxon>
        <taxon>Solanum</taxon>
    </lineage>
</organism>
<accession>A0AAF0UI23</accession>
<sequence>MSEEYALKITQLVKYTLTMVADSRVDMVVLNYGKGFLVKVLLMLWLLKVNKYRVSNHNTHGGTGNGSSNPACQRNCKKAQPSGSGSGAPRQNKFYALQTRQDHEGSQNVVTSMLKVFHFDVYDLLDLGATFPFVTPYVAMRFDVGHVILSNPFYVPTPIDDSIIA</sequence>
<reference evidence="2" key="1">
    <citation type="submission" date="2023-08" db="EMBL/GenBank/DDBJ databases">
        <title>A de novo genome assembly of Solanum verrucosum Schlechtendal, a Mexican diploid species geographically isolated from the other diploid A-genome species in potato relatives.</title>
        <authorList>
            <person name="Hosaka K."/>
        </authorList>
    </citation>
    <scope>NUCLEOTIDE SEQUENCE</scope>
    <source>
        <tissue evidence="2">Young leaves</tissue>
    </source>
</reference>
<dbReference type="EMBL" id="CP133620">
    <property type="protein sequence ID" value="WMV46735.1"/>
    <property type="molecule type" value="Genomic_DNA"/>
</dbReference>
<evidence type="ECO:0000313" key="3">
    <source>
        <dbReference type="Proteomes" id="UP001234989"/>
    </source>
</evidence>
<proteinExistence type="predicted"/>
<evidence type="ECO:0000256" key="1">
    <source>
        <dbReference type="SAM" id="MobiDB-lite"/>
    </source>
</evidence>
<feature type="region of interest" description="Disordered" evidence="1">
    <location>
        <begin position="58"/>
        <end position="90"/>
    </location>
</feature>
<dbReference type="AlphaFoldDB" id="A0AAF0UI23"/>
<keyword evidence="3" id="KW-1185">Reference proteome</keyword>
<dbReference type="Proteomes" id="UP001234989">
    <property type="component" value="Chromosome 9"/>
</dbReference>